<keyword evidence="11" id="KW-1185">Reference proteome</keyword>
<feature type="region of interest" description="Disordered" evidence="8">
    <location>
        <begin position="283"/>
        <end position="325"/>
    </location>
</feature>
<keyword evidence="5" id="KW-0371">Homeobox</keyword>
<evidence type="ECO:0000256" key="3">
    <source>
        <dbReference type="ARBA" id="ARBA00023015"/>
    </source>
</evidence>
<dbReference type="PANTHER" id="PTHR12198:SF0">
    <property type="entry name" value="HOMEOBOX PROTEIN PROSPERO"/>
    <property type="match status" value="1"/>
</dbReference>
<keyword evidence="3" id="KW-0805">Transcription regulation</keyword>
<dbReference type="AlphaFoldDB" id="A0AAV5TAG6"/>
<dbReference type="PANTHER" id="PTHR12198">
    <property type="entry name" value="HOMEOBOX PROTEIN PROSPERO/PROX-1/CEH-26"/>
    <property type="match status" value="1"/>
</dbReference>
<dbReference type="GO" id="GO:0048468">
    <property type="term" value="P:cell development"/>
    <property type="evidence" value="ECO:0007669"/>
    <property type="project" value="UniProtKB-ARBA"/>
</dbReference>
<dbReference type="FunFam" id="1.10.10.500:FF:000002">
    <property type="entry name" value="Prospero homeobox 3"/>
    <property type="match status" value="1"/>
</dbReference>
<dbReference type="GO" id="GO:0010001">
    <property type="term" value="P:glial cell differentiation"/>
    <property type="evidence" value="ECO:0007669"/>
    <property type="project" value="UniProtKB-ARBA"/>
</dbReference>
<feature type="compositionally biased region" description="Polar residues" evidence="8">
    <location>
        <begin position="304"/>
        <end position="321"/>
    </location>
</feature>
<evidence type="ECO:0000256" key="1">
    <source>
        <dbReference type="ARBA" id="ARBA00004123"/>
    </source>
</evidence>
<evidence type="ECO:0000256" key="8">
    <source>
        <dbReference type="SAM" id="MobiDB-lite"/>
    </source>
</evidence>
<dbReference type="EMBL" id="BTSX01000003">
    <property type="protein sequence ID" value="GMS89370.1"/>
    <property type="molecule type" value="Genomic_DNA"/>
</dbReference>
<evidence type="ECO:0000256" key="6">
    <source>
        <dbReference type="ARBA" id="ARBA00023163"/>
    </source>
</evidence>
<comment type="subcellular location">
    <subcellularLocation>
        <location evidence="1">Nucleus</location>
    </subcellularLocation>
</comment>
<dbReference type="SUPFAM" id="SSF46689">
    <property type="entry name" value="Homeodomain-like"/>
    <property type="match status" value="1"/>
</dbReference>
<gene>
    <name evidence="10" type="ORF">PENTCL1PPCAC_11545</name>
</gene>
<evidence type="ECO:0000256" key="4">
    <source>
        <dbReference type="ARBA" id="ARBA00023125"/>
    </source>
</evidence>
<feature type="compositionally biased region" description="Basic and acidic residues" evidence="8">
    <location>
        <begin position="93"/>
        <end position="102"/>
    </location>
</feature>
<dbReference type="InterPro" id="IPR023082">
    <property type="entry name" value="Homeo_prospero_dom"/>
</dbReference>
<accession>A0AAV5TAG6</accession>
<evidence type="ECO:0000256" key="2">
    <source>
        <dbReference type="ARBA" id="ARBA00022473"/>
    </source>
</evidence>
<evidence type="ECO:0000256" key="7">
    <source>
        <dbReference type="ARBA" id="ARBA00023242"/>
    </source>
</evidence>
<dbReference type="Proteomes" id="UP001432027">
    <property type="component" value="Unassembled WGS sequence"/>
</dbReference>
<sequence>MSSGGALPPTSFNPFPYLFPTQPHFFTPNQRIKMKRQRQRVDAGEPRNSYQQPRVPPKQDNGSSIQQATAIPLNVNQLFPNLPWMQVVDDQTDEKVEPEEAMHSIVESQENENQGLEDAPESNASATESIASSTSSSSRRKNNAPRKNSPTPQDKEEEEEEEEEEDEEGKGENHCSNMNQLIDAHSNLYSTIMKHQKESQDSDNSDLSRLAEVLKKEIMSSISSSIDKIIADWLTNERRGMNGVFPSLPSLLTQSSAAQVLNPLGMTRGSIFPPSFHPFLGTINGHRKEDETRKRKLKMPSVRSKMTSSPSIRDATPSTDRAISPIMSGATPLPSYFPQSMMGHPLYDMMESPFDSDDDDGAPYDPSMPQSSTLTPMHLRKAKLMFFFTRYPNSSLLKQFFPDIRFNKNNTAQLVKWFSNFREFYYNQMDKYAKQTVAEGIHKREDIIITRDSEIFKQLNQHYNRNNHIQAPDRLVWVVQESLREFYDAIKLGRHNEPSWKKQIYKIICRLDDPIPDYFKDPNFLDKLE</sequence>
<feature type="compositionally biased region" description="Acidic residues" evidence="8">
    <location>
        <begin position="155"/>
        <end position="169"/>
    </location>
</feature>
<feature type="region of interest" description="Disordered" evidence="8">
    <location>
        <begin position="33"/>
        <end position="64"/>
    </location>
</feature>
<comment type="caution">
    <text evidence="10">The sequence shown here is derived from an EMBL/GenBank/DDBJ whole genome shotgun (WGS) entry which is preliminary data.</text>
</comment>
<evidence type="ECO:0000313" key="10">
    <source>
        <dbReference type="EMBL" id="GMS89370.1"/>
    </source>
</evidence>
<keyword evidence="2" id="KW-0217">Developmental protein</keyword>
<dbReference type="InterPro" id="IPR039350">
    <property type="entry name" value="Prospero_homeodomain"/>
</dbReference>
<proteinExistence type="predicted"/>
<keyword evidence="7" id="KW-0539">Nucleus</keyword>
<dbReference type="InterPro" id="IPR037131">
    <property type="entry name" value="Homeo_prospero_dom_sf"/>
</dbReference>
<evidence type="ECO:0000313" key="11">
    <source>
        <dbReference type="Proteomes" id="UP001432027"/>
    </source>
</evidence>
<protein>
    <recommendedName>
        <fullName evidence="9">Prospero domain-containing protein</fullName>
    </recommendedName>
</protein>
<feature type="compositionally biased region" description="Low complexity" evidence="8">
    <location>
        <begin position="121"/>
        <end position="137"/>
    </location>
</feature>
<keyword evidence="4" id="KW-0238">DNA-binding</keyword>
<organism evidence="10 11">
    <name type="scientific">Pristionchus entomophagus</name>
    <dbReference type="NCBI Taxonomy" id="358040"/>
    <lineage>
        <taxon>Eukaryota</taxon>
        <taxon>Metazoa</taxon>
        <taxon>Ecdysozoa</taxon>
        <taxon>Nematoda</taxon>
        <taxon>Chromadorea</taxon>
        <taxon>Rhabditida</taxon>
        <taxon>Rhabditina</taxon>
        <taxon>Diplogasteromorpha</taxon>
        <taxon>Diplogasteroidea</taxon>
        <taxon>Neodiplogasteridae</taxon>
        <taxon>Pristionchus</taxon>
    </lineage>
</organism>
<dbReference type="Gene3D" id="1.10.10.500">
    <property type="entry name" value="Homeo-prospero domain"/>
    <property type="match status" value="1"/>
</dbReference>
<name>A0AAV5TAG6_9BILA</name>
<keyword evidence="6" id="KW-0804">Transcription</keyword>
<feature type="region of interest" description="Disordered" evidence="8">
    <location>
        <begin position="93"/>
        <end position="176"/>
    </location>
</feature>
<dbReference type="InterPro" id="IPR009057">
    <property type="entry name" value="Homeodomain-like_sf"/>
</dbReference>
<reference evidence="10" key="1">
    <citation type="submission" date="2023-10" db="EMBL/GenBank/DDBJ databases">
        <title>Genome assembly of Pristionchus species.</title>
        <authorList>
            <person name="Yoshida K."/>
            <person name="Sommer R.J."/>
        </authorList>
    </citation>
    <scope>NUCLEOTIDE SEQUENCE</scope>
    <source>
        <strain evidence="10">RS0144</strain>
    </source>
</reference>
<dbReference type="GO" id="GO:0000978">
    <property type="term" value="F:RNA polymerase II cis-regulatory region sequence-specific DNA binding"/>
    <property type="evidence" value="ECO:0007669"/>
    <property type="project" value="TreeGrafter"/>
</dbReference>
<feature type="domain" description="Prospero" evidence="9">
    <location>
        <begin position="371"/>
        <end position="529"/>
    </location>
</feature>
<dbReference type="GO" id="GO:0005634">
    <property type="term" value="C:nucleus"/>
    <property type="evidence" value="ECO:0007669"/>
    <property type="project" value="UniProtKB-SubCell"/>
</dbReference>
<dbReference type="GO" id="GO:0000981">
    <property type="term" value="F:DNA-binding transcription factor activity, RNA polymerase II-specific"/>
    <property type="evidence" value="ECO:0007669"/>
    <property type="project" value="TreeGrafter"/>
</dbReference>
<evidence type="ECO:0000259" key="9">
    <source>
        <dbReference type="PROSITE" id="PS51818"/>
    </source>
</evidence>
<dbReference type="Pfam" id="PF05044">
    <property type="entry name" value="HPD"/>
    <property type="match status" value="1"/>
</dbReference>
<evidence type="ECO:0000256" key="5">
    <source>
        <dbReference type="ARBA" id="ARBA00023155"/>
    </source>
</evidence>
<dbReference type="PROSITE" id="PS51818">
    <property type="entry name" value="HOMEO_PROSPERO"/>
    <property type="match status" value="1"/>
</dbReference>